<dbReference type="EMBL" id="CP022112">
    <property type="protein sequence ID" value="ASG24272.1"/>
    <property type="molecule type" value="Genomic_DNA"/>
</dbReference>
<dbReference type="InterPro" id="IPR007159">
    <property type="entry name" value="SpoVT-AbrB_dom"/>
</dbReference>
<dbReference type="KEGG" id="nao:Y958_25540"/>
<accession>A0A248JZZ8</accession>
<keyword evidence="1" id="KW-0238">DNA-binding</keyword>
<keyword evidence="4" id="KW-1185">Reference proteome</keyword>
<dbReference type="PROSITE" id="PS51740">
    <property type="entry name" value="SPOVT_ABRB"/>
    <property type="match status" value="1"/>
</dbReference>
<proteinExistence type="predicted"/>
<name>A0A248JZZ8_9PROT</name>
<dbReference type="Proteomes" id="UP000197153">
    <property type="component" value="Chromosome 3"/>
</dbReference>
<dbReference type="Gene3D" id="2.10.260.10">
    <property type="match status" value="1"/>
</dbReference>
<dbReference type="SMART" id="SM00966">
    <property type="entry name" value="SpoVT_AbrB"/>
    <property type="match status" value="1"/>
</dbReference>
<organism evidence="3 4">
    <name type="scientific">Nitrospirillum viridazoti CBAmc</name>
    <dbReference type="NCBI Taxonomy" id="1441467"/>
    <lineage>
        <taxon>Bacteria</taxon>
        <taxon>Pseudomonadati</taxon>
        <taxon>Pseudomonadota</taxon>
        <taxon>Alphaproteobacteria</taxon>
        <taxon>Rhodospirillales</taxon>
        <taxon>Azospirillaceae</taxon>
        <taxon>Nitrospirillum</taxon>
        <taxon>Nitrospirillum viridazoti</taxon>
    </lineage>
</organism>
<dbReference type="SUPFAM" id="SSF89447">
    <property type="entry name" value="AbrB/MazE/MraZ-like"/>
    <property type="match status" value="1"/>
</dbReference>
<dbReference type="GO" id="GO:0003677">
    <property type="term" value="F:DNA binding"/>
    <property type="evidence" value="ECO:0007669"/>
    <property type="project" value="UniProtKB-UniRule"/>
</dbReference>
<evidence type="ECO:0000313" key="3">
    <source>
        <dbReference type="EMBL" id="ASG24272.1"/>
    </source>
</evidence>
<dbReference type="AlphaFoldDB" id="A0A248JZZ8"/>
<dbReference type="RefSeq" id="WP_088874709.1">
    <property type="nucleotide sequence ID" value="NZ_CP022112.1"/>
</dbReference>
<evidence type="ECO:0000259" key="2">
    <source>
        <dbReference type="PROSITE" id="PS51740"/>
    </source>
</evidence>
<evidence type="ECO:0000313" key="4">
    <source>
        <dbReference type="Proteomes" id="UP000197153"/>
    </source>
</evidence>
<feature type="domain" description="SpoVT-AbrB" evidence="2">
    <location>
        <begin position="2"/>
        <end position="48"/>
    </location>
</feature>
<gene>
    <name evidence="3" type="ORF">Y958_25540</name>
</gene>
<dbReference type="InterPro" id="IPR037914">
    <property type="entry name" value="SpoVT-AbrB_sf"/>
</dbReference>
<reference evidence="3 4" key="1">
    <citation type="submission" date="2017-06" db="EMBL/GenBank/DDBJ databases">
        <title>Complete genome sequence of Nitrospirillum amazonense strain CBAmC, an endophytic nitrogen-fixing and plant growth-promoting bacterium, isolated from sugarcane.</title>
        <authorList>
            <person name="Schwab S."/>
            <person name="dos Santos Teixeira K.R."/>
            <person name="Simoes Araujo J.L."/>
            <person name="Soares Vidal M."/>
            <person name="Borges de Freitas H.R."/>
            <person name="Rivello Crivelaro A.L."/>
            <person name="Bueno de Camargo Nunes A."/>
            <person name="dos Santos C.M."/>
            <person name="Palmeira da Silva Rosa D."/>
            <person name="da Silva Padilha D."/>
            <person name="da Silva E."/>
            <person name="Araujo Terra L."/>
            <person name="Soares Mendes V."/>
            <person name="Farinelli L."/>
            <person name="Magalhaes Cruz L."/>
            <person name="Baldani J.I."/>
        </authorList>
    </citation>
    <scope>NUCLEOTIDE SEQUENCE [LARGE SCALE GENOMIC DNA]</scope>
    <source>
        <strain evidence="3 4">CBAmC</strain>
    </source>
</reference>
<evidence type="ECO:0000256" key="1">
    <source>
        <dbReference type="PROSITE-ProRule" id="PRU01076"/>
    </source>
</evidence>
<sequence length="83" mass="8765">MSIELTVTAKGQVTLRQEVLAHLGIGPGDKVVVDLLPDGRVQVHAKPGLAITELFGALKRPGQPVLTIDEMNEAIAAGWAGER</sequence>
<protein>
    <submittedName>
        <fullName evidence="3">Transcriptional regulator</fullName>
    </submittedName>
</protein>